<accession>A0AAJ5WEH0</accession>
<dbReference type="EMBL" id="CP119325">
    <property type="protein sequence ID" value="WEK28876.1"/>
    <property type="molecule type" value="Genomic_DNA"/>
</dbReference>
<keyword evidence="1" id="KW-0812">Transmembrane</keyword>
<name>A0AAJ5WEH0_9PSED</name>
<evidence type="ECO:0000256" key="1">
    <source>
        <dbReference type="SAM" id="Phobius"/>
    </source>
</evidence>
<evidence type="ECO:0000313" key="2">
    <source>
        <dbReference type="EMBL" id="WEK28876.1"/>
    </source>
</evidence>
<reference evidence="2" key="1">
    <citation type="submission" date="2023-03" db="EMBL/GenBank/DDBJ databases">
        <title>Andean soil-derived lignocellulolytic bacterial consortium as a source of novel taxa and putative plastic-active enzymes.</title>
        <authorList>
            <person name="Diaz-Garcia L."/>
            <person name="Chuvochina M."/>
            <person name="Feuerriegel G."/>
            <person name="Bunk B."/>
            <person name="Sproer C."/>
            <person name="Streit W.R."/>
            <person name="Rodriguez L.M."/>
            <person name="Overmann J."/>
            <person name="Jimenez D.J."/>
        </authorList>
    </citation>
    <scope>NUCLEOTIDE SEQUENCE</scope>
    <source>
        <strain evidence="2">MAG 876</strain>
    </source>
</reference>
<sequence>MTKDLYFYLNGGMAVVAFAGMTPSWLAGDGWAQFSGLPAG</sequence>
<keyword evidence="1" id="KW-1133">Transmembrane helix</keyword>
<feature type="transmembrane region" description="Helical" evidence="1">
    <location>
        <begin position="7"/>
        <end position="27"/>
    </location>
</feature>
<dbReference type="Proteomes" id="UP001216329">
    <property type="component" value="Chromosome"/>
</dbReference>
<protein>
    <submittedName>
        <fullName evidence="2">Uncharacterized protein</fullName>
    </submittedName>
</protein>
<keyword evidence="1" id="KW-0472">Membrane</keyword>
<gene>
    <name evidence="2" type="ORF">P0Y58_18400</name>
</gene>
<evidence type="ECO:0000313" key="3">
    <source>
        <dbReference type="Proteomes" id="UP001216329"/>
    </source>
</evidence>
<organism evidence="2 3">
    <name type="scientific">Candidatus Pseudomonas phytovorans</name>
    <dbReference type="NCBI Taxonomy" id="3121377"/>
    <lineage>
        <taxon>Bacteria</taxon>
        <taxon>Pseudomonadati</taxon>
        <taxon>Pseudomonadota</taxon>
        <taxon>Gammaproteobacteria</taxon>
        <taxon>Pseudomonadales</taxon>
        <taxon>Pseudomonadaceae</taxon>
        <taxon>Pseudomonas</taxon>
    </lineage>
</organism>
<proteinExistence type="predicted"/>
<dbReference type="AlphaFoldDB" id="A0AAJ5WEH0"/>